<dbReference type="InterPro" id="IPR002509">
    <property type="entry name" value="NODB_dom"/>
</dbReference>
<feature type="region of interest" description="Disordered" evidence="3">
    <location>
        <begin position="71"/>
        <end position="93"/>
    </location>
</feature>
<dbReference type="GO" id="GO:0016810">
    <property type="term" value="F:hydrolase activity, acting on carbon-nitrogen (but not peptide) bonds"/>
    <property type="evidence" value="ECO:0007669"/>
    <property type="project" value="InterPro"/>
</dbReference>
<dbReference type="EMBL" id="CP071182">
    <property type="protein sequence ID" value="QSO47691.1"/>
    <property type="molecule type" value="Genomic_DNA"/>
</dbReference>
<dbReference type="GO" id="GO:0005975">
    <property type="term" value="P:carbohydrate metabolic process"/>
    <property type="evidence" value="ECO:0007669"/>
    <property type="project" value="InterPro"/>
</dbReference>
<dbReference type="Gene3D" id="3.20.20.370">
    <property type="entry name" value="Glycoside hydrolase/deacetylase"/>
    <property type="match status" value="1"/>
</dbReference>
<dbReference type="GO" id="GO:0005576">
    <property type="term" value="C:extracellular region"/>
    <property type="evidence" value="ECO:0007669"/>
    <property type="project" value="UniProtKB-SubCell"/>
</dbReference>
<evidence type="ECO:0000313" key="6">
    <source>
        <dbReference type="Proteomes" id="UP000663505"/>
    </source>
</evidence>
<reference evidence="5 6" key="1">
    <citation type="submission" date="2021-02" db="EMBL/GenBank/DDBJ databases">
        <title>Alicyclobacillus curvatus sp. nov. and Alicyclobacillus mengziensis sp. nov., two acidophilic bacteria isolated from acid mine drainage.</title>
        <authorList>
            <person name="Huang Y."/>
        </authorList>
    </citation>
    <scope>NUCLEOTIDE SEQUENCE [LARGE SCALE GENOMIC DNA]</scope>
    <source>
        <strain evidence="5 6">S30H14</strain>
    </source>
</reference>
<dbReference type="Pfam" id="PF01522">
    <property type="entry name" value="Polysacc_deac_1"/>
    <property type="match status" value="1"/>
</dbReference>
<comment type="subcellular location">
    <subcellularLocation>
        <location evidence="1">Secreted</location>
    </subcellularLocation>
</comment>
<dbReference type="RefSeq" id="WP_206657035.1">
    <property type="nucleotide sequence ID" value="NZ_CP071182.1"/>
</dbReference>
<keyword evidence="2" id="KW-0732">Signal</keyword>
<keyword evidence="6" id="KW-1185">Reference proteome</keyword>
<organism evidence="5 6">
    <name type="scientific">Alicyclobacillus mengziensis</name>
    <dbReference type="NCBI Taxonomy" id="2931921"/>
    <lineage>
        <taxon>Bacteria</taxon>
        <taxon>Bacillati</taxon>
        <taxon>Bacillota</taxon>
        <taxon>Bacilli</taxon>
        <taxon>Bacillales</taxon>
        <taxon>Alicyclobacillaceae</taxon>
        <taxon>Alicyclobacillus</taxon>
    </lineage>
</organism>
<name>A0A9X7VZ46_9BACL</name>
<dbReference type="SUPFAM" id="SSF88713">
    <property type="entry name" value="Glycoside hydrolase/deacetylase"/>
    <property type="match status" value="1"/>
</dbReference>
<evidence type="ECO:0000256" key="2">
    <source>
        <dbReference type="ARBA" id="ARBA00022729"/>
    </source>
</evidence>
<dbReference type="AlphaFoldDB" id="A0A9X7VZ46"/>
<accession>A0A9X7VZ46</accession>
<proteinExistence type="predicted"/>
<dbReference type="KEGG" id="afx:JZ786_01130"/>
<dbReference type="PROSITE" id="PS51677">
    <property type="entry name" value="NODB"/>
    <property type="match status" value="1"/>
</dbReference>
<dbReference type="PANTHER" id="PTHR34216">
    <property type="match status" value="1"/>
</dbReference>
<dbReference type="CDD" id="cd10918">
    <property type="entry name" value="CE4_NodB_like_5s_6s"/>
    <property type="match status" value="1"/>
</dbReference>
<feature type="domain" description="NodB homology" evidence="4">
    <location>
        <begin position="175"/>
        <end position="338"/>
    </location>
</feature>
<gene>
    <name evidence="5" type="ORF">JZ786_01130</name>
</gene>
<evidence type="ECO:0000313" key="5">
    <source>
        <dbReference type="EMBL" id="QSO47691.1"/>
    </source>
</evidence>
<protein>
    <submittedName>
        <fullName evidence="5">Polysaccharide deacetylase family protein</fullName>
    </submittedName>
</protein>
<evidence type="ECO:0000256" key="3">
    <source>
        <dbReference type="SAM" id="MobiDB-lite"/>
    </source>
</evidence>
<dbReference type="Proteomes" id="UP000663505">
    <property type="component" value="Chromosome"/>
</dbReference>
<evidence type="ECO:0000256" key="1">
    <source>
        <dbReference type="ARBA" id="ARBA00004613"/>
    </source>
</evidence>
<dbReference type="InterPro" id="IPR051398">
    <property type="entry name" value="Polysacch_Deacetylase"/>
</dbReference>
<dbReference type="PANTHER" id="PTHR34216:SF3">
    <property type="entry name" value="POLY-BETA-1,6-N-ACETYL-D-GLUCOSAMINE N-DEACETYLASE"/>
    <property type="match status" value="1"/>
</dbReference>
<evidence type="ECO:0000259" key="4">
    <source>
        <dbReference type="PROSITE" id="PS51677"/>
    </source>
</evidence>
<dbReference type="InterPro" id="IPR011330">
    <property type="entry name" value="Glyco_hydro/deAcase_b/a-brl"/>
</dbReference>
<sequence>MNQVGPSTTVAKMRRLKWMSVSTVAATVMVTALLLSGCGSVTTNTAEQQNTAKSSAVGGSPAHTHVLKSVTTKTSATKTVTTKTSTAQSQPSPSAAQWIASPLNYEPIKAVTVNSHLFVPVLMYHDITYLPKNSLGMSATQFDGEMTWLSKHGFHPINLGQLYGAFYHGYKLPSHPIVITFDDGYKSVYTNAFPELKKYHFQATVFIVTGAVGRTTGFPELSWNDLQTMESSGLIDVESHTVHHIALSLASPAVQQAELVDSAKTLQAQLHHPTLYFCYPSSNYDQQTMRDLKTDGYLLAFTEHPGYANINQGPYQLHRVRMWEGMPLQDFAAALAGD</sequence>